<evidence type="ECO:0000256" key="1">
    <source>
        <dbReference type="SAM" id="MobiDB-lite"/>
    </source>
</evidence>
<feature type="region of interest" description="Disordered" evidence="1">
    <location>
        <begin position="134"/>
        <end position="166"/>
    </location>
</feature>
<feature type="compositionally biased region" description="Basic and acidic residues" evidence="1">
    <location>
        <begin position="156"/>
        <end position="166"/>
    </location>
</feature>
<organism evidence="3">
    <name type="scientific">Thrips palmi</name>
    <name type="common">Melon thrips</name>
    <dbReference type="NCBI Taxonomy" id="161013"/>
    <lineage>
        <taxon>Eukaryota</taxon>
        <taxon>Metazoa</taxon>
        <taxon>Ecdysozoa</taxon>
        <taxon>Arthropoda</taxon>
        <taxon>Hexapoda</taxon>
        <taxon>Insecta</taxon>
        <taxon>Pterygota</taxon>
        <taxon>Neoptera</taxon>
        <taxon>Paraneoptera</taxon>
        <taxon>Thysanoptera</taxon>
        <taxon>Terebrantia</taxon>
        <taxon>Thripoidea</taxon>
        <taxon>Thripidae</taxon>
        <taxon>Thrips</taxon>
    </lineage>
</organism>
<evidence type="ECO:0000313" key="3">
    <source>
        <dbReference type="RefSeq" id="XP_034257137.1"/>
    </source>
</evidence>
<sequence length="166" mass="18734">MLLCRIVGYRPMLYATNKDDQRPRVPPGGAQGPGAATGTPYWGPVDNNDHVFFSSYGMAPGGARQPLYYRVAHDPLDPHYTQQAERGFSLLHPSRVHPFVYPYPYYPYAYPFHHHHHANGNLDLHAAHAEHLSQTWPPRGNHETALQPAEPLPVPETRDPGVSKWK</sequence>
<proteinExistence type="predicted"/>
<gene>
    <name evidence="3" type="primary">LOC117654542</name>
</gene>
<dbReference type="GeneID" id="117654542"/>
<dbReference type="AlphaFoldDB" id="A0A6P9AFI3"/>
<accession>A0A6P9AFI3</accession>
<dbReference type="RefSeq" id="XP_034257137.1">
    <property type="nucleotide sequence ID" value="XM_034401246.1"/>
</dbReference>
<reference evidence="3" key="1">
    <citation type="submission" date="2025-08" db="UniProtKB">
        <authorList>
            <consortium name="RefSeq"/>
        </authorList>
    </citation>
    <scope>IDENTIFICATION</scope>
    <source>
        <tissue evidence="3">Total insect</tissue>
    </source>
</reference>
<protein>
    <submittedName>
        <fullName evidence="3">Uncharacterized protein LOC117654542</fullName>
    </submittedName>
</protein>
<name>A0A6P9AFI3_THRPL</name>
<dbReference type="KEGG" id="tpal:117654542"/>
<dbReference type="Proteomes" id="UP000515158">
    <property type="component" value="Unplaced"/>
</dbReference>
<dbReference type="InParanoid" id="A0A6P9AFI3"/>
<keyword evidence="2" id="KW-1185">Reference proteome</keyword>
<feature type="region of interest" description="Disordered" evidence="1">
    <location>
        <begin position="17"/>
        <end position="40"/>
    </location>
</feature>
<evidence type="ECO:0000313" key="2">
    <source>
        <dbReference type="Proteomes" id="UP000515158"/>
    </source>
</evidence>